<dbReference type="InterPro" id="IPR019292">
    <property type="entry name" value="McrC"/>
</dbReference>
<name>A0A948THT7_9GAMM</name>
<organism evidence="1 2">
    <name type="scientific">Candidatus Anaerobiospirillum pullicola</name>
    <dbReference type="NCBI Taxonomy" id="2838451"/>
    <lineage>
        <taxon>Bacteria</taxon>
        <taxon>Pseudomonadati</taxon>
        <taxon>Pseudomonadota</taxon>
        <taxon>Gammaproteobacteria</taxon>
        <taxon>Aeromonadales</taxon>
        <taxon>Succinivibrionaceae</taxon>
        <taxon>Anaerobiospirillum</taxon>
    </lineage>
</organism>
<dbReference type="AlphaFoldDB" id="A0A948THT7"/>
<evidence type="ECO:0000313" key="1">
    <source>
        <dbReference type="EMBL" id="MBU3844928.1"/>
    </source>
</evidence>
<dbReference type="Pfam" id="PF10117">
    <property type="entry name" value="McrBC"/>
    <property type="match status" value="1"/>
</dbReference>
<reference evidence="1" key="1">
    <citation type="journal article" date="2021" name="PeerJ">
        <title>Extensive microbial diversity within the chicken gut microbiome revealed by metagenomics and culture.</title>
        <authorList>
            <person name="Gilroy R."/>
            <person name="Ravi A."/>
            <person name="Getino M."/>
            <person name="Pursley I."/>
            <person name="Horton D.L."/>
            <person name="Alikhan N.F."/>
            <person name="Baker D."/>
            <person name="Gharbi K."/>
            <person name="Hall N."/>
            <person name="Watson M."/>
            <person name="Adriaenssens E.M."/>
            <person name="Foster-Nyarko E."/>
            <person name="Jarju S."/>
            <person name="Secka A."/>
            <person name="Antonio M."/>
            <person name="Oren A."/>
            <person name="Chaudhuri R.R."/>
            <person name="La Ragione R."/>
            <person name="Hildebrand F."/>
            <person name="Pallen M.J."/>
        </authorList>
    </citation>
    <scope>NUCLEOTIDE SEQUENCE</scope>
    <source>
        <strain evidence="1">378</strain>
    </source>
</reference>
<proteinExistence type="predicted"/>
<accession>A0A948THT7</accession>
<protein>
    <submittedName>
        <fullName evidence="1">McrC family protein</fullName>
    </submittedName>
</protein>
<evidence type="ECO:0000313" key="2">
    <source>
        <dbReference type="Proteomes" id="UP000733611"/>
    </source>
</evidence>
<sequence length="481" mass="54248">MGKFTIADNTLILTDNTYDCVGEVVASQQVEALRYLAALSRQSLQSAGLLIFPAADSVPEDQKEDGDYLSGVHSSSNKPILSVQHLQDNTYSINTGNLVGFIGCGDLKIIIQSRFATENGDFWLHYLMQQVLRLNVVDLPITPSPVESILNLLPLLFPSYLVRALNQGIFKQYQRFHYNDSKPHGTLEVARHLKANVPFQGNVAYSTREFSCDNPVTELIRHTIEFLKTKPQWAPLLDLNADVTEAVQQIEQVTPCFARSALSAVITANHRQCAHPLLTDYVPLQQLCLKILRHEDEGLRFSTDKEQVYGVLFDISYLWEEYLALQLQPLGFAHQSNVQRQFWPLAKSGSGDSHLLFCPDFILNPSSEALHGNEPPTTSLVADAKYKRYEDKIPDNEDVFQMLRYMYALRAEHSLLLSPASRENPKESHYDFSGYGGTLDVRFLAVPQQTASYLDFCAQMQGAEESFSMTIRDFLQSIDQQ</sequence>
<dbReference type="PANTHER" id="PTHR38733:SF1">
    <property type="entry name" value="TYPE IV METHYL-DIRECTED RESTRICTION ENZYME ECOKMCRBC"/>
    <property type="match status" value="1"/>
</dbReference>
<reference evidence="1" key="2">
    <citation type="submission" date="2021-04" db="EMBL/GenBank/DDBJ databases">
        <authorList>
            <person name="Gilroy R."/>
        </authorList>
    </citation>
    <scope>NUCLEOTIDE SEQUENCE</scope>
    <source>
        <strain evidence="1">378</strain>
    </source>
</reference>
<dbReference type="Proteomes" id="UP000733611">
    <property type="component" value="Unassembled WGS sequence"/>
</dbReference>
<dbReference type="EMBL" id="JAHLFE010000182">
    <property type="protein sequence ID" value="MBU3844928.1"/>
    <property type="molecule type" value="Genomic_DNA"/>
</dbReference>
<comment type="caution">
    <text evidence="1">The sequence shown here is derived from an EMBL/GenBank/DDBJ whole genome shotgun (WGS) entry which is preliminary data.</text>
</comment>
<gene>
    <name evidence="1" type="ORF">H9847_08730</name>
</gene>
<dbReference type="PANTHER" id="PTHR38733">
    <property type="entry name" value="PROTEIN MCRC"/>
    <property type="match status" value="1"/>
</dbReference>